<dbReference type="RefSeq" id="WP_350389339.1">
    <property type="nucleotide sequence ID" value="NZ_JBELQD010000001.1"/>
</dbReference>
<dbReference type="Proteomes" id="UP001432995">
    <property type="component" value="Unassembled WGS sequence"/>
</dbReference>
<name>A0ABV1QVT8_9HYPH</name>
<evidence type="ECO:0000313" key="1">
    <source>
        <dbReference type="EMBL" id="MER2286701.1"/>
    </source>
</evidence>
<protein>
    <submittedName>
        <fullName evidence="1">Uncharacterized protein</fullName>
    </submittedName>
</protein>
<dbReference type="EMBL" id="JBELQD010000001">
    <property type="protein sequence ID" value="MER2286701.1"/>
    <property type="molecule type" value="Genomic_DNA"/>
</dbReference>
<comment type="caution">
    <text evidence="1">The sequence shown here is derived from an EMBL/GenBank/DDBJ whole genome shotgun (WGS) entry which is preliminary data.</text>
</comment>
<sequence>MAPGTGRLILEGAAVTLRGSIDVLSHRRIVGWACEMDAPDVPVTVLVAIERRVLGRCRADLFREDLAIEGIGTGRCGFALDLPPGLLSPRQDYAISVRREGDGAHVPGSPYVLAATFRIVPAP</sequence>
<accession>A0ABV1QVT8</accession>
<organism evidence="1 2">
    <name type="scientific">Methylobacterium brachiatum</name>
    <dbReference type="NCBI Taxonomy" id="269660"/>
    <lineage>
        <taxon>Bacteria</taxon>
        <taxon>Pseudomonadati</taxon>
        <taxon>Pseudomonadota</taxon>
        <taxon>Alphaproteobacteria</taxon>
        <taxon>Hyphomicrobiales</taxon>
        <taxon>Methylobacteriaceae</taxon>
        <taxon>Methylobacterium</taxon>
    </lineage>
</organism>
<evidence type="ECO:0000313" key="2">
    <source>
        <dbReference type="Proteomes" id="UP001432995"/>
    </source>
</evidence>
<reference evidence="1" key="1">
    <citation type="submission" date="2024-06" db="EMBL/GenBank/DDBJ databases">
        <authorList>
            <person name="Campbell A.G."/>
        </authorList>
    </citation>
    <scope>NUCLEOTIDE SEQUENCE</scope>
    <source>
        <strain evidence="1">EM17</strain>
    </source>
</reference>
<gene>
    <name evidence="1" type="ORF">ABS770_00395</name>
</gene>
<keyword evidence="2" id="KW-1185">Reference proteome</keyword>
<proteinExistence type="predicted"/>